<sequence length="203" mass="23212">MESTRVKNSKHLLQATAVRFKPELSIHRRRSTGDDPRIKTRTAEDTCCFTENPPPISTDGEVFQLIPVNHRKSIKQMMKKTSLRAISPNILATHQIDASKIIQSSTIHPTSNRDVRRETVDRVNKRKRQSTITGNPGEKPPSPSRRVRRGNKSGQFRQGEREPPETEAGYTRQTDRDILESPVTEEERRQIKASSHLLLRKGF</sequence>
<feature type="region of interest" description="Disordered" evidence="1">
    <location>
        <begin position="102"/>
        <end position="203"/>
    </location>
</feature>
<reference evidence="2" key="1">
    <citation type="submission" date="2019-12" db="EMBL/GenBank/DDBJ databases">
        <title>Genome sequencing and annotation of Brassica cretica.</title>
        <authorList>
            <person name="Studholme D.J."/>
            <person name="Sarris P."/>
        </authorList>
    </citation>
    <scope>NUCLEOTIDE SEQUENCE</scope>
    <source>
        <strain evidence="2">PFS-109/04</strain>
        <tissue evidence="2">Leaf</tissue>
    </source>
</reference>
<feature type="compositionally biased region" description="Basic and acidic residues" evidence="1">
    <location>
        <begin position="173"/>
        <end position="190"/>
    </location>
</feature>
<accession>A0A8S9MVP5</accession>
<proteinExistence type="predicted"/>
<comment type="caution">
    <text evidence="2">The sequence shown here is derived from an EMBL/GenBank/DDBJ whole genome shotgun (WGS) entry which is preliminary data.</text>
</comment>
<protein>
    <submittedName>
        <fullName evidence="2">Uncharacterized protein</fullName>
    </submittedName>
</protein>
<dbReference type="Proteomes" id="UP000712600">
    <property type="component" value="Unassembled WGS sequence"/>
</dbReference>
<evidence type="ECO:0000313" key="3">
    <source>
        <dbReference type="Proteomes" id="UP000712600"/>
    </source>
</evidence>
<evidence type="ECO:0000313" key="2">
    <source>
        <dbReference type="EMBL" id="KAF3488085.1"/>
    </source>
</evidence>
<feature type="compositionally biased region" description="Basic and acidic residues" evidence="1">
    <location>
        <begin position="111"/>
        <end position="123"/>
    </location>
</feature>
<dbReference type="AlphaFoldDB" id="A0A8S9MVP5"/>
<evidence type="ECO:0000256" key="1">
    <source>
        <dbReference type="SAM" id="MobiDB-lite"/>
    </source>
</evidence>
<dbReference type="EMBL" id="QGKX02002183">
    <property type="protein sequence ID" value="KAF3488085.1"/>
    <property type="molecule type" value="Genomic_DNA"/>
</dbReference>
<name>A0A8S9MVP5_BRACR</name>
<organism evidence="2 3">
    <name type="scientific">Brassica cretica</name>
    <name type="common">Mustard</name>
    <dbReference type="NCBI Taxonomy" id="69181"/>
    <lineage>
        <taxon>Eukaryota</taxon>
        <taxon>Viridiplantae</taxon>
        <taxon>Streptophyta</taxon>
        <taxon>Embryophyta</taxon>
        <taxon>Tracheophyta</taxon>
        <taxon>Spermatophyta</taxon>
        <taxon>Magnoliopsida</taxon>
        <taxon>eudicotyledons</taxon>
        <taxon>Gunneridae</taxon>
        <taxon>Pentapetalae</taxon>
        <taxon>rosids</taxon>
        <taxon>malvids</taxon>
        <taxon>Brassicales</taxon>
        <taxon>Brassicaceae</taxon>
        <taxon>Brassiceae</taxon>
        <taxon>Brassica</taxon>
    </lineage>
</organism>
<gene>
    <name evidence="2" type="ORF">F2Q69_00057463</name>
</gene>